<reference evidence="1" key="2">
    <citation type="journal article" date="2021" name="Sci. Rep.">
        <title>The distribution of antibiotic resistance genes in chicken gut microbiota commensals.</title>
        <authorList>
            <person name="Juricova H."/>
            <person name="Matiasovicova J."/>
            <person name="Kubasova T."/>
            <person name="Cejkova D."/>
            <person name="Rychlik I."/>
        </authorList>
    </citation>
    <scope>NUCLEOTIDE SEQUENCE</scope>
    <source>
        <strain evidence="1">An836</strain>
    </source>
</reference>
<dbReference type="EMBL" id="JACLYU010000006">
    <property type="protein sequence ID" value="MBM6699629.1"/>
    <property type="molecule type" value="Genomic_DNA"/>
</dbReference>
<keyword evidence="1" id="KW-0547">Nucleotide-binding</keyword>
<gene>
    <name evidence="1" type="ORF">H7U32_04730</name>
</gene>
<protein>
    <submittedName>
        <fullName evidence="1">ATP-binding protein</fullName>
    </submittedName>
</protein>
<organism evidence="1 2">
    <name type="scientific">Bifidobacterium pullorum subsp. saeculare</name>
    <dbReference type="NCBI Taxonomy" id="78257"/>
    <lineage>
        <taxon>Bacteria</taxon>
        <taxon>Bacillati</taxon>
        <taxon>Actinomycetota</taxon>
        <taxon>Actinomycetes</taxon>
        <taxon>Bifidobacteriales</taxon>
        <taxon>Bifidobacteriaceae</taxon>
        <taxon>Bifidobacterium</taxon>
    </lineage>
</organism>
<dbReference type="PANTHER" id="PTHR33295">
    <property type="entry name" value="ATPASE"/>
    <property type="match status" value="1"/>
</dbReference>
<evidence type="ECO:0000313" key="2">
    <source>
        <dbReference type="Proteomes" id="UP000718821"/>
    </source>
</evidence>
<accession>A0A938WYJ4</accession>
<keyword evidence="2" id="KW-1185">Reference proteome</keyword>
<dbReference type="PANTHER" id="PTHR33295:SF20">
    <property type="entry name" value="ATPASE"/>
    <property type="match status" value="1"/>
</dbReference>
<dbReference type="Proteomes" id="UP000718821">
    <property type="component" value="Unassembled WGS sequence"/>
</dbReference>
<proteinExistence type="predicted"/>
<dbReference type="GO" id="GO:0005524">
    <property type="term" value="F:ATP binding"/>
    <property type="evidence" value="ECO:0007669"/>
    <property type="project" value="UniProtKB-KW"/>
</dbReference>
<evidence type="ECO:0000313" key="1">
    <source>
        <dbReference type="EMBL" id="MBM6699629.1"/>
    </source>
</evidence>
<dbReference type="RefSeq" id="WP_204468530.1">
    <property type="nucleotide sequence ID" value="NZ_JACLYU010000006.1"/>
</dbReference>
<dbReference type="AlphaFoldDB" id="A0A938WYJ4"/>
<sequence>MLRFDEKYYLVDPGLRQAAGMDNASAIDRTLEDIVHLELRRRGYTVTVGKVGDKEVDFVATRAGRTHYFQVTYLCAEGPTREREFGAFGAIHDNYPKTVLSLDEFPYSRNGIQGQNIIDWLLGGVTLPRQAMPANPARTAADAAGTFPGGFVGTGDCGAAGRG</sequence>
<comment type="caution">
    <text evidence="1">The sequence shown here is derived from an EMBL/GenBank/DDBJ whole genome shotgun (WGS) entry which is preliminary data.</text>
</comment>
<keyword evidence="1" id="KW-0067">ATP-binding</keyword>
<name>A0A938WYJ4_9BIFI</name>
<reference evidence="1" key="1">
    <citation type="submission" date="2020-08" db="EMBL/GenBank/DDBJ databases">
        <authorList>
            <person name="Cejkova D."/>
            <person name="Kubasova T."/>
            <person name="Jahodarova E."/>
            <person name="Rychlik I."/>
        </authorList>
    </citation>
    <scope>NUCLEOTIDE SEQUENCE</scope>
    <source>
        <strain evidence="1">An836</strain>
    </source>
</reference>